<keyword evidence="3 5" id="KW-0808">Transferase</keyword>
<dbReference type="PANTHER" id="PTHR44942:SF4">
    <property type="entry name" value="METHYLTRANSFERASE TYPE 11 DOMAIN-CONTAINING PROTEIN"/>
    <property type="match status" value="1"/>
</dbReference>
<dbReference type="RefSeq" id="WP_197545401.1">
    <property type="nucleotide sequence ID" value="NZ_LN831776.1"/>
</dbReference>
<reference evidence="6" key="1">
    <citation type="submission" date="2015-03" db="EMBL/GenBank/DDBJ databases">
        <authorList>
            <person name="Wibberg D."/>
        </authorList>
    </citation>
    <scope>NUCLEOTIDE SEQUENCE [LARGE SCALE GENOMIC DNA]</scope>
</reference>
<dbReference type="InterPro" id="IPR013216">
    <property type="entry name" value="Methyltransf_11"/>
</dbReference>
<evidence type="ECO:0000259" key="4">
    <source>
        <dbReference type="Pfam" id="PF08241"/>
    </source>
</evidence>
<evidence type="ECO:0000256" key="1">
    <source>
        <dbReference type="ARBA" id="ARBA00008361"/>
    </source>
</evidence>
<dbReference type="Gene3D" id="3.40.50.150">
    <property type="entry name" value="Vaccinia Virus protein VP39"/>
    <property type="match status" value="1"/>
</dbReference>
<dbReference type="KEGG" id="pri:PRIO_1511"/>
<dbReference type="EMBL" id="LN831776">
    <property type="protein sequence ID" value="CQR53710.1"/>
    <property type="molecule type" value="Genomic_DNA"/>
</dbReference>
<dbReference type="InterPro" id="IPR051052">
    <property type="entry name" value="Diverse_substrate_MTase"/>
</dbReference>
<dbReference type="GO" id="GO:0032259">
    <property type="term" value="P:methylation"/>
    <property type="evidence" value="ECO:0007669"/>
    <property type="project" value="UniProtKB-KW"/>
</dbReference>
<feature type="domain" description="Methyltransferase type 11" evidence="4">
    <location>
        <begin position="46"/>
        <end position="137"/>
    </location>
</feature>
<proteinExistence type="inferred from homology"/>
<dbReference type="PANTHER" id="PTHR44942">
    <property type="entry name" value="METHYLTRANSF_11 DOMAIN-CONTAINING PROTEIN"/>
    <property type="match status" value="1"/>
</dbReference>
<dbReference type="CDD" id="cd02440">
    <property type="entry name" value="AdoMet_MTases"/>
    <property type="match status" value="1"/>
</dbReference>
<sequence>MIIIDKRLTFNEDVENYDKWRPTYCEELFKDIIAYSHLEQGRKAIEIGIGTGQATRPFLETECELTAIELGKDLTEYSKLKFREYKNFTIYNTAFEEFACPDSSIDLIYSATAFHWIPEKTGYLKASNLLKTGGTLALFWNRPFVSRENDELHQIIQGIYQKYRPSNTKLIENDTERYNNISKTIQNYGFRDVVFKLYHLTRQFSSADYIALLNTYSDHRSLPAPAKEHFEDEIKESIKKFGDVLNVYDTIDLYLAKK</sequence>
<dbReference type="InterPro" id="IPR029063">
    <property type="entry name" value="SAM-dependent_MTases_sf"/>
</dbReference>
<dbReference type="Pfam" id="PF08241">
    <property type="entry name" value="Methyltransf_11"/>
    <property type="match status" value="1"/>
</dbReference>
<evidence type="ECO:0000256" key="2">
    <source>
        <dbReference type="ARBA" id="ARBA00022603"/>
    </source>
</evidence>
<dbReference type="SUPFAM" id="SSF53335">
    <property type="entry name" value="S-adenosyl-L-methionine-dependent methyltransferases"/>
    <property type="match status" value="1"/>
</dbReference>
<comment type="similarity">
    <text evidence="1">Belongs to the methyltransferase superfamily.</text>
</comment>
<keyword evidence="2 5" id="KW-0489">Methyltransferase</keyword>
<dbReference type="Proteomes" id="UP000033163">
    <property type="component" value="Chromosome I"/>
</dbReference>
<dbReference type="AlphaFoldDB" id="A0A0E4H7L4"/>
<evidence type="ECO:0000256" key="3">
    <source>
        <dbReference type="ARBA" id="ARBA00022679"/>
    </source>
</evidence>
<dbReference type="PATRIC" id="fig|1073571.4.peg.1576"/>
<gene>
    <name evidence="5" type="ORF">PRIO_1511</name>
</gene>
<evidence type="ECO:0000313" key="5">
    <source>
        <dbReference type="EMBL" id="CQR53710.1"/>
    </source>
</evidence>
<dbReference type="HOGENOM" id="CLU_049344_7_1_9"/>
<accession>A0A0E4H7L4</accession>
<evidence type="ECO:0000313" key="6">
    <source>
        <dbReference type="Proteomes" id="UP000033163"/>
    </source>
</evidence>
<protein>
    <submittedName>
        <fullName evidence="5">Putative methyltransferase</fullName>
    </submittedName>
</protein>
<organism evidence="5 6">
    <name type="scientific">Paenibacillus riograndensis SBR5</name>
    <dbReference type="NCBI Taxonomy" id="1073571"/>
    <lineage>
        <taxon>Bacteria</taxon>
        <taxon>Bacillati</taxon>
        <taxon>Bacillota</taxon>
        <taxon>Bacilli</taxon>
        <taxon>Bacillales</taxon>
        <taxon>Paenibacillaceae</taxon>
        <taxon>Paenibacillus</taxon>
        <taxon>Paenibacillus sonchi group</taxon>
    </lineage>
</organism>
<dbReference type="GO" id="GO:0008757">
    <property type="term" value="F:S-adenosylmethionine-dependent methyltransferase activity"/>
    <property type="evidence" value="ECO:0007669"/>
    <property type="project" value="InterPro"/>
</dbReference>
<name>A0A0E4H7L4_9BACL</name>